<keyword evidence="1" id="KW-1133">Transmembrane helix</keyword>
<evidence type="ECO:0000259" key="2">
    <source>
        <dbReference type="Pfam" id="PF06580"/>
    </source>
</evidence>
<dbReference type="Pfam" id="PF06580">
    <property type="entry name" value="His_kinase"/>
    <property type="match status" value="1"/>
</dbReference>
<feature type="transmembrane region" description="Helical" evidence="1">
    <location>
        <begin position="16"/>
        <end position="37"/>
    </location>
</feature>
<feature type="transmembrane region" description="Helical" evidence="1">
    <location>
        <begin position="177"/>
        <end position="202"/>
    </location>
</feature>
<sequence length="571" mass="66955">MSTALRAFEMHFSIRYLFYLYLMYRPAFFTILLLLLFTSCKHYREYVKSDVTYYVDDENPPHNYLGKAENSIFKVEIETKILNRENKLEPLGLQVNAFGSFDVYWDGVFVGRNGQMAKPGRPEIPGTEMTYYQIPEKLAYIGKHVVTITGTQTKIREANRSIDVKLESYLRLHRAPLVVMSFMNLMAGAFLIASIYYFFLYINSTRKEIAVLLFGIICLLFFFLLIIEYVKFYVDIPYTHFYTRLKIIGWLTFIVSILVPWYFMLQFDFKRKRLFLFLLIVTLIGIYIDYYGHYDISAAYFTLAARVFSTIIAFDAAYRKTKGGLIVTIGLLAGFVVNYFMFYDFGLFIAFTILVFCMLYLHTIRAKALEEAHNASLLLSSRLQLELVKKNIQPHFLRNTLTSLIDWIEESPKQGVVFIRSLADEFDIMNSISEEAQIPIQKEIELCRKHLEIMSFRKEVSYKWEQNNIDENEQVPPALFHTIIENGITHSLPPKQGCITFVLSFSREKQYKQYKLLTIAKNRIRKRENNNGTGFKYIKARLSESYGNNWYFDSFAVEEGWCTTIKIFDKK</sequence>
<dbReference type="Proteomes" id="UP000184071">
    <property type="component" value="Unassembled WGS sequence"/>
</dbReference>
<dbReference type="EMBL" id="FQWC01000009">
    <property type="protein sequence ID" value="SHH66675.1"/>
    <property type="molecule type" value="Genomic_DNA"/>
</dbReference>
<gene>
    <name evidence="3" type="ORF">SAMN05443663_109164</name>
</gene>
<reference evidence="4" key="1">
    <citation type="submission" date="2016-11" db="EMBL/GenBank/DDBJ databases">
        <authorList>
            <person name="Varghese N."/>
            <person name="Submissions S."/>
        </authorList>
    </citation>
    <scope>NUCLEOTIDE SEQUENCE [LARGE SCALE GENOMIC DNA]</scope>
    <source>
        <strain evidence="4">DSM 17963</strain>
    </source>
</reference>
<proteinExistence type="predicted"/>
<feature type="transmembrane region" description="Helical" evidence="1">
    <location>
        <begin position="324"/>
        <end position="341"/>
    </location>
</feature>
<feature type="transmembrane region" description="Helical" evidence="1">
    <location>
        <begin position="298"/>
        <end position="317"/>
    </location>
</feature>
<feature type="transmembrane region" description="Helical" evidence="1">
    <location>
        <begin position="247"/>
        <end position="265"/>
    </location>
</feature>
<feature type="transmembrane region" description="Helical" evidence="1">
    <location>
        <begin position="209"/>
        <end position="227"/>
    </location>
</feature>
<dbReference type="InterPro" id="IPR050640">
    <property type="entry name" value="Bact_2-comp_sensor_kinase"/>
</dbReference>
<dbReference type="GO" id="GO:0000155">
    <property type="term" value="F:phosphorelay sensor kinase activity"/>
    <property type="evidence" value="ECO:0007669"/>
    <property type="project" value="InterPro"/>
</dbReference>
<dbReference type="InterPro" id="IPR010559">
    <property type="entry name" value="Sig_transdc_His_kin_internal"/>
</dbReference>
<keyword evidence="1" id="KW-0812">Transmembrane</keyword>
<evidence type="ECO:0000256" key="1">
    <source>
        <dbReference type="SAM" id="Phobius"/>
    </source>
</evidence>
<accession>A0A1M5UUN7</accession>
<evidence type="ECO:0000313" key="4">
    <source>
        <dbReference type="Proteomes" id="UP000184071"/>
    </source>
</evidence>
<feature type="domain" description="Signal transduction histidine kinase internal region" evidence="2">
    <location>
        <begin position="384"/>
        <end position="458"/>
    </location>
</feature>
<name>A0A1M5UUN7_9FLAO</name>
<protein>
    <submittedName>
        <fullName evidence="3">Sensor histidine kinase YesM</fullName>
    </submittedName>
</protein>
<feature type="transmembrane region" description="Helical" evidence="1">
    <location>
        <begin position="274"/>
        <end position="292"/>
    </location>
</feature>
<dbReference type="PANTHER" id="PTHR34220">
    <property type="entry name" value="SENSOR HISTIDINE KINASE YPDA"/>
    <property type="match status" value="1"/>
</dbReference>
<organism evidence="3 4">
    <name type="scientific">Flavobacterium defluvii</name>
    <dbReference type="NCBI Taxonomy" id="370979"/>
    <lineage>
        <taxon>Bacteria</taxon>
        <taxon>Pseudomonadati</taxon>
        <taxon>Bacteroidota</taxon>
        <taxon>Flavobacteriia</taxon>
        <taxon>Flavobacteriales</taxon>
        <taxon>Flavobacteriaceae</taxon>
        <taxon>Flavobacterium</taxon>
    </lineage>
</organism>
<keyword evidence="4" id="KW-1185">Reference proteome</keyword>
<feature type="transmembrane region" description="Helical" evidence="1">
    <location>
        <begin position="347"/>
        <end position="364"/>
    </location>
</feature>
<dbReference type="RefSeq" id="WP_073417605.1">
    <property type="nucleotide sequence ID" value="NZ_FQWC01000009.1"/>
</dbReference>
<keyword evidence="3" id="KW-0418">Kinase</keyword>
<evidence type="ECO:0000313" key="3">
    <source>
        <dbReference type="EMBL" id="SHH66675.1"/>
    </source>
</evidence>
<dbReference type="PANTHER" id="PTHR34220:SF7">
    <property type="entry name" value="SENSOR HISTIDINE KINASE YPDA"/>
    <property type="match status" value="1"/>
</dbReference>
<keyword evidence="1" id="KW-0472">Membrane</keyword>
<keyword evidence="3" id="KW-0808">Transferase</keyword>
<dbReference type="STRING" id="370979.SAMN05443663_109164"/>
<dbReference type="GO" id="GO:0016020">
    <property type="term" value="C:membrane"/>
    <property type="evidence" value="ECO:0007669"/>
    <property type="project" value="InterPro"/>
</dbReference>
<dbReference type="AlphaFoldDB" id="A0A1M5UUN7"/>